<feature type="compositionally biased region" description="Basic residues" evidence="1">
    <location>
        <begin position="124"/>
        <end position="134"/>
    </location>
</feature>
<dbReference type="Proteomes" id="UP000734854">
    <property type="component" value="Unassembled WGS sequence"/>
</dbReference>
<evidence type="ECO:0000256" key="1">
    <source>
        <dbReference type="SAM" id="MobiDB-lite"/>
    </source>
</evidence>
<protein>
    <submittedName>
        <fullName evidence="2">Uncharacterized protein</fullName>
    </submittedName>
</protein>
<keyword evidence="3" id="KW-1185">Reference proteome</keyword>
<evidence type="ECO:0000313" key="2">
    <source>
        <dbReference type="EMBL" id="KAG6468495.1"/>
    </source>
</evidence>
<organism evidence="2 3">
    <name type="scientific">Zingiber officinale</name>
    <name type="common">Ginger</name>
    <name type="synonym">Amomum zingiber</name>
    <dbReference type="NCBI Taxonomy" id="94328"/>
    <lineage>
        <taxon>Eukaryota</taxon>
        <taxon>Viridiplantae</taxon>
        <taxon>Streptophyta</taxon>
        <taxon>Embryophyta</taxon>
        <taxon>Tracheophyta</taxon>
        <taxon>Spermatophyta</taxon>
        <taxon>Magnoliopsida</taxon>
        <taxon>Liliopsida</taxon>
        <taxon>Zingiberales</taxon>
        <taxon>Zingiberaceae</taxon>
        <taxon>Zingiber</taxon>
    </lineage>
</organism>
<name>A0A8J5EA19_ZINOF</name>
<reference evidence="2 3" key="1">
    <citation type="submission" date="2020-08" db="EMBL/GenBank/DDBJ databases">
        <title>Plant Genome Project.</title>
        <authorList>
            <person name="Zhang R.-G."/>
        </authorList>
    </citation>
    <scope>NUCLEOTIDE SEQUENCE [LARGE SCALE GENOMIC DNA]</scope>
    <source>
        <tissue evidence="2">Rhizome</tissue>
    </source>
</reference>
<dbReference type="PANTHER" id="PTHR35167:SF3">
    <property type="entry name" value="OS05G0216466 PROTEIN"/>
    <property type="match status" value="1"/>
</dbReference>
<proteinExistence type="predicted"/>
<dbReference type="PANTHER" id="PTHR35167">
    <property type="entry name" value="OS05G0216466 PROTEIN"/>
    <property type="match status" value="1"/>
</dbReference>
<feature type="region of interest" description="Disordered" evidence="1">
    <location>
        <begin position="109"/>
        <end position="134"/>
    </location>
</feature>
<feature type="region of interest" description="Disordered" evidence="1">
    <location>
        <begin position="41"/>
        <end position="66"/>
    </location>
</feature>
<dbReference type="AlphaFoldDB" id="A0A8J5EA19"/>
<dbReference type="EMBL" id="JACMSC010000022">
    <property type="protein sequence ID" value="KAG6468495.1"/>
    <property type="molecule type" value="Genomic_DNA"/>
</dbReference>
<accession>A0A8J5EA19</accession>
<feature type="compositionally biased region" description="Basic and acidic residues" evidence="1">
    <location>
        <begin position="113"/>
        <end position="123"/>
    </location>
</feature>
<feature type="compositionally biased region" description="Low complexity" evidence="1">
    <location>
        <begin position="41"/>
        <end position="57"/>
    </location>
</feature>
<sequence length="134" mass="15192">METLDLRLHPQLLPPPPYRGLLTASDLKAAELLVQLSESSCSGADDWCSSSSSSSSSTPRSVEFYRQPPPLLEAEILLENEDDEEETGGPWRRTRRYRQIADVYADTAPVGVRDLDRRRPAERLHKKKSRRAED</sequence>
<evidence type="ECO:0000313" key="3">
    <source>
        <dbReference type="Proteomes" id="UP000734854"/>
    </source>
</evidence>
<gene>
    <name evidence="2" type="ORF">ZIOFF_073183</name>
</gene>
<comment type="caution">
    <text evidence="2">The sequence shown here is derived from an EMBL/GenBank/DDBJ whole genome shotgun (WGS) entry which is preliminary data.</text>
</comment>